<evidence type="ECO:0000313" key="2">
    <source>
        <dbReference type="Proteomes" id="UP001565200"/>
    </source>
</evidence>
<proteinExistence type="predicted"/>
<keyword evidence="2" id="KW-1185">Reference proteome</keyword>
<dbReference type="Pfam" id="PF14253">
    <property type="entry name" value="AbiH"/>
    <property type="match status" value="1"/>
</dbReference>
<name>A0ABV4CVI0_9BACT</name>
<comment type="caution">
    <text evidence="1">The sequence shown here is derived from an EMBL/GenBank/DDBJ whole genome shotgun (WGS) entry which is preliminary data.</text>
</comment>
<sequence length="304" mass="36556">MKHLYIIGNGFDLFTGLHTSYSDFKHWLQHKYIFVYENMKAAYNMDGKWWNDFEVNLGELDIHQYVRNFTPTEKSAEEIIKQIEERNNHLNSIGLLTDLHIESTCASRLRGLLDILQYCFERWVADCQSMITDPQYTYIEEDDSYFINFNYTDTIEWLYKIPDDRVLHIHGRASKHDKLIFGHNKYIHGGMLDGVDVEQTCLELSKYQKNPYEYIFKHNELPDILSNVEFIHVYGLSLSPVDENYLDWIEENTPQDCKWEFSWFSEQDKQRIEKFVLEHWRIKDRYQLIQLQPINKDEINKDPQ</sequence>
<dbReference type="Proteomes" id="UP001565200">
    <property type="component" value="Unassembled WGS sequence"/>
</dbReference>
<organism evidence="1 2">
    <name type="scientific">Heminiphilus faecis</name>
    <dbReference type="NCBI Taxonomy" id="2601703"/>
    <lineage>
        <taxon>Bacteria</taxon>
        <taxon>Pseudomonadati</taxon>
        <taxon>Bacteroidota</taxon>
        <taxon>Bacteroidia</taxon>
        <taxon>Bacteroidales</taxon>
        <taxon>Muribaculaceae</taxon>
        <taxon>Heminiphilus</taxon>
    </lineage>
</organism>
<dbReference type="EMBL" id="JBCLPP010000016">
    <property type="protein sequence ID" value="MEY8245384.1"/>
    <property type="molecule type" value="Genomic_DNA"/>
</dbReference>
<reference evidence="1 2" key="1">
    <citation type="submission" date="2024-03" db="EMBL/GenBank/DDBJ databases">
        <title>Mouse gut bacterial collection (mGBC) of GemPharmatech.</title>
        <authorList>
            <person name="He Y."/>
            <person name="Dong L."/>
            <person name="Wu D."/>
            <person name="Gao X."/>
            <person name="Lin Z."/>
        </authorList>
    </citation>
    <scope>NUCLEOTIDE SEQUENCE [LARGE SCALE GENOMIC DNA]</scope>
    <source>
        <strain evidence="1 2">54-13</strain>
    </source>
</reference>
<accession>A0ABV4CVI0</accession>
<dbReference type="RefSeq" id="WP_121699731.1">
    <property type="nucleotide sequence ID" value="NZ_JBCLPP010000016.1"/>
</dbReference>
<evidence type="ECO:0000313" key="1">
    <source>
        <dbReference type="EMBL" id="MEY8245384.1"/>
    </source>
</evidence>
<gene>
    <name evidence="1" type="ORF">AAK873_07115</name>
</gene>
<protein>
    <submittedName>
        <fullName evidence="1">Bacteriophage abortive infection AbiH family protein</fullName>
    </submittedName>
</protein>
<dbReference type="InterPro" id="IPR025935">
    <property type="entry name" value="AbiH"/>
</dbReference>